<evidence type="ECO:0000313" key="2">
    <source>
        <dbReference type="EMBL" id="QDV58738.1"/>
    </source>
</evidence>
<proteinExistence type="predicted"/>
<feature type="signal peptide" evidence="1">
    <location>
        <begin position="1"/>
        <end position="29"/>
    </location>
</feature>
<dbReference type="Gene3D" id="3.40.30.10">
    <property type="entry name" value="Glutaredoxin"/>
    <property type="match status" value="1"/>
</dbReference>
<reference evidence="2 3" key="1">
    <citation type="submission" date="2019-02" db="EMBL/GenBank/DDBJ databases">
        <title>Deep-cultivation of Planctomycetes and their phenomic and genomic characterization uncovers novel biology.</title>
        <authorList>
            <person name="Wiegand S."/>
            <person name="Jogler M."/>
            <person name="Boedeker C."/>
            <person name="Pinto D."/>
            <person name="Vollmers J."/>
            <person name="Rivas-Marin E."/>
            <person name="Kohn T."/>
            <person name="Peeters S.H."/>
            <person name="Heuer A."/>
            <person name="Rast P."/>
            <person name="Oberbeckmann S."/>
            <person name="Bunk B."/>
            <person name="Jeske O."/>
            <person name="Meyerdierks A."/>
            <person name="Storesund J.E."/>
            <person name="Kallscheuer N."/>
            <person name="Luecker S."/>
            <person name="Lage O.M."/>
            <person name="Pohl T."/>
            <person name="Merkel B.J."/>
            <person name="Hornburger P."/>
            <person name="Mueller R.-W."/>
            <person name="Bruemmer F."/>
            <person name="Labrenz M."/>
            <person name="Spormann A.M."/>
            <person name="Op den Camp H."/>
            <person name="Overmann J."/>
            <person name="Amann R."/>
            <person name="Jetten M.S.M."/>
            <person name="Mascher T."/>
            <person name="Medema M.H."/>
            <person name="Devos D.P."/>
            <person name="Kaster A.-K."/>
            <person name="Ovreas L."/>
            <person name="Rohde M."/>
            <person name="Galperin M.Y."/>
            <person name="Jogler C."/>
        </authorList>
    </citation>
    <scope>NUCLEOTIDE SEQUENCE [LARGE SCALE GENOMIC DNA]</scope>
    <source>
        <strain evidence="2 3">Mal33</strain>
    </source>
</reference>
<dbReference type="InterPro" id="IPR036249">
    <property type="entry name" value="Thioredoxin-like_sf"/>
</dbReference>
<dbReference type="Proteomes" id="UP000316770">
    <property type="component" value="Chromosome"/>
</dbReference>
<organism evidence="2 3">
    <name type="scientific">Rosistilla oblonga</name>
    <dbReference type="NCBI Taxonomy" id="2527990"/>
    <lineage>
        <taxon>Bacteria</taxon>
        <taxon>Pseudomonadati</taxon>
        <taxon>Planctomycetota</taxon>
        <taxon>Planctomycetia</taxon>
        <taxon>Pirellulales</taxon>
        <taxon>Pirellulaceae</taxon>
        <taxon>Rosistilla</taxon>
    </lineage>
</organism>
<dbReference type="SUPFAM" id="SSF52833">
    <property type="entry name" value="Thioredoxin-like"/>
    <property type="match status" value="1"/>
</dbReference>
<evidence type="ECO:0008006" key="4">
    <source>
        <dbReference type="Google" id="ProtNLM"/>
    </source>
</evidence>
<dbReference type="RefSeq" id="WP_145289376.1">
    <property type="nucleotide sequence ID" value="NZ_CP036318.1"/>
</dbReference>
<dbReference type="AlphaFoldDB" id="A0A518J077"/>
<name>A0A518J077_9BACT</name>
<dbReference type="EMBL" id="CP036318">
    <property type="protein sequence ID" value="QDV58738.1"/>
    <property type="molecule type" value="Genomic_DNA"/>
</dbReference>
<accession>A0A518J077</accession>
<evidence type="ECO:0000313" key="3">
    <source>
        <dbReference type="Proteomes" id="UP000316770"/>
    </source>
</evidence>
<evidence type="ECO:0000256" key="1">
    <source>
        <dbReference type="SAM" id="SignalP"/>
    </source>
</evidence>
<keyword evidence="3" id="KW-1185">Reference proteome</keyword>
<protein>
    <recommendedName>
        <fullName evidence="4">Thioredoxin domain-containing protein</fullName>
    </recommendedName>
</protein>
<dbReference type="PROSITE" id="PS51257">
    <property type="entry name" value="PROKAR_LIPOPROTEIN"/>
    <property type="match status" value="1"/>
</dbReference>
<feature type="chain" id="PRO_5021733751" description="Thioredoxin domain-containing protein" evidence="1">
    <location>
        <begin position="30"/>
        <end position="275"/>
    </location>
</feature>
<keyword evidence="1" id="KW-0732">Signal</keyword>
<sequence precursor="true">MKRTKSHVQTLAALTLAACSLAGTTPVTAQQTTSASTVSAGPADAALHNAARDGKYLFVYFWKQNDQQTQSMQGVFDQATGQMTDVANAIRVNITDPSNASIVEKFGVSRAPMPLSLAIAPNGAVTQGLPVSFNENQLREAVVSQGTAACLKAMQDRKLVLLFVKQNIDAAAFQGARELTQDERFAASTQIVNIDPSDASEQSFLQSLKVDASAGNGVLVVMTPAGQPVATIAENATKDQIIQRLTAASTSCCPDGKCAPGQQCCPGGNCAPAKK</sequence>
<gene>
    <name evidence="2" type="ORF">Mal33_47630</name>
</gene>